<keyword evidence="1 4" id="KW-0378">Hydrolase</keyword>
<dbReference type="Proteomes" id="UP000598467">
    <property type="component" value="Unassembled WGS sequence"/>
</dbReference>
<evidence type="ECO:0000259" key="3">
    <source>
        <dbReference type="Pfam" id="PF22666"/>
    </source>
</evidence>
<dbReference type="AlphaFoldDB" id="A0A926NZ02"/>
<dbReference type="InterPro" id="IPR008979">
    <property type="entry name" value="Galactose-bd-like_sf"/>
</dbReference>
<organism evidence="4 5">
    <name type="scientific">Roseibium aggregatum</name>
    <dbReference type="NCBI Taxonomy" id="187304"/>
    <lineage>
        <taxon>Bacteria</taxon>
        <taxon>Pseudomonadati</taxon>
        <taxon>Pseudomonadota</taxon>
        <taxon>Alphaproteobacteria</taxon>
        <taxon>Hyphomicrobiales</taxon>
        <taxon>Stappiaceae</taxon>
        <taxon>Roseibium</taxon>
    </lineage>
</organism>
<feature type="domain" description="Beta-mannosidase-like galactose-binding" evidence="3">
    <location>
        <begin position="26"/>
        <end position="171"/>
    </location>
</feature>
<dbReference type="SUPFAM" id="SSF49785">
    <property type="entry name" value="Galactose-binding domain-like"/>
    <property type="match status" value="1"/>
</dbReference>
<dbReference type="RefSeq" id="WP_190293645.1">
    <property type="nucleotide sequence ID" value="NZ_JABFCZ010000028.1"/>
</dbReference>
<dbReference type="Gene3D" id="2.60.120.260">
    <property type="entry name" value="Galactose-binding domain-like"/>
    <property type="match status" value="1"/>
</dbReference>
<name>A0A926NZ02_9HYPH</name>
<proteinExistence type="predicted"/>
<comment type="caution">
    <text evidence="4">The sequence shown here is derived from an EMBL/GenBank/DDBJ whole genome shotgun (WGS) entry which is preliminary data.</text>
</comment>
<dbReference type="InterPro" id="IPR017853">
    <property type="entry name" value="GH"/>
</dbReference>
<dbReference type="GO" id="GO:0004567">
    <property type="term" value="F:beta-mannosidase activity"/>
    <property type="evidence" value="ECO:0007669"/>
    <property type="project" value="TreeGrafter"/>
</dbReference>
<dbReference type="SUPFAM" id="SSF49303">
    <property type="entry name" value="beta-Galactosidase/glucuronidase domain"/>
    <property type="match status" value="2"/>
</dbReference>
<dbReference type="EMBL" id="JABFCZ010000028">
    <property type="protein sequence ID" value="MBD1548959.1"/>
    <property type="molecule type" value="Genomic_DNA"/>
</dbReference>
<dbReference type="InterPro" id="IPR036156">
    <property type="entry name" value="Beta-gal/glucu_dom_sf"/>
</dbReference>
<evidence type="ECO:0000256" key="2">
    <source>
        <dbReference type="ARBA" id="ARBA00023295"/>
    </source>
</evidence>
<dbReference type="PANTHER" id="PTHR43730:SF1">
    <property type="entry name" value="BETA-MANNOSIDASE"/>
    <property type="match status" value="1"/>
</dbReference>
<protein>
    <submittedName>
        <fullName evidence="4">Glycoside hydrolase family 2 protein</fullName>
    </submittedName>
</protein>
<evidence type="ECO:0000313" key="4">
    <source>
        <dbReference type="EMBL" id="MBD1548959.1"/>
    </source>
</evidence>
<sequence>MLTEGWSLAVAEAGGIKDPSGLSTLTDWVRARVPGTAAEALALAGRYDPENPTPLHDKDIWYVTEFAADEPGRRILRFDGLATIAEVYLNDEKILESRNMFLGHEVPVELRPENRLVLCFRALQPVLDEKGPRARWRPQLATSQGLRLVRTTLLGHMPGWCPDVHAVGPYRPISLAGTSTPRVTAREIGATVDRSGNGVLAVSADLEGNSGAPVLGCCGTRTHMVRGGDGRWSATLTIPGVEPWMPHTHGKPALHDVRILCGDTDLDLGRTGFRTIDVDRGADGKGFGLVVNGVPVFCRGAVWTNADILRLPGDRDNYRSWLELARDAGMNMLRIGGTMTYETRAFFELCDELGILVWQDFQFANHDYPVKDEAFVETVEAEARYQLDVCQGCPSLAVLCGGSEIYQQGAMMGLPESRWKGPLSEEILAAISRDRRPDVAYVANSPCDGALPFSPNEGIAHYYGVGAYQRPLEDARRADVRFAAECLAFSNVPQGETLAEHLSAKPVHDPRWKARVPRDRGVGWDFEDVRDHYFKELYGLDPATVRYGDPDRYLDLSRAVTGEVMAATFAEWRRKRSSCRGALVWTFQDLLPGAGWGIVDATGIPKPAYYALKRTFQPIQVTLTDEGTNGLGVHVLNETPETKPLVLTLACLRDGSVPVVSGRRELDLAPREAQEIAATDLFGAFFDVTYAYRFGPPAHDVTVARLIDPATDEVLSEAFHFPQGYPQARLPLEIEGELEQAGEGTWTLRLEARRFAQSVHLDIPGFQVADDWFHLAPGAGKKLMLVRKAGTDPDLLPVVQLAALNGLAPKTYSAA</sequence>
<dbReference type="SUPFAM" id="SSF51445">
    <property type="entry name" value="(Trans)glycosidases"/>
    <property type="match status" value="1"/>
</dbReference>
<dbReference type="Gene3D" id="3.20.20.80">
    <property type="entry name" value="Glycosidases"/>
    <property type="match status" value="1"/>
</dbReference>
<keyword evidence="2" id="KW-0326">Glycosidase</keyword>
<evidence type="ECO:0000313" key="5">
    <source>
        <dbReference type="Proteomes" id="UP000598467"/>
    </source>
</evidence>
<dbReference type="Pfam" id="PF22666">
    <property type="entry name" value="Glyco_hydro_2_N2"/>
    <property type="match status" value="1"/>
</dbReference>
<evidence type="ECO:0000256" key="1">
    <source>
        <dbReference type="ARBA" id="ARBA00022801"/>
    </source>
</evidence>
<dbReference type="PANTHER" id="PTHR43730">
    <property type="entry name" value="BETA-MANNOSIDASE"/>
    <property type="match status" value="1"/>
</dbReference>
<gene>
    <name evidence="4" type="ORF">HK439_22090</name>
</gene>
<dbReference type="InterPro" id="IPR054593">
    <property type="entry name" value="Beta-mannosidase-like_N2"/>
</dbReference>
<dbReference type="GO" id="GO:0006516">
    <property type="term" value="P:glycoprotein catabolic process"/>
    <property type="evidence" value="ECO:0007669"/>
    <property type="project" value="TreeGrafter"/>
</dbReference>
<dbReference type="InterPro" id="IPR050887">
    <property type="entry name" value="Beta-mannosidase_GH2"/>
</dbReference>
<reference evidence="4" key="1">
    <citation type="submission" date="2020-05" db="EMBL/GenBank/DDBJ databases">
        <title>Identification of trans-AT polyketide cluster in two marine bacteria, producers of a novel glutaramide-containing polyketide sesbanimide D and analogs.</title>
        <authorList>
            <person name="Kacar D."/>
            <person name="Rodriguez P."/>
            <person name="Canedo L."/>
            <person name="Gonzalez E."/>
            <person name="Galan B."/>
            <person name="De La Calle F."/>
            <person name="Garcia J.L."/>
        </authorList>
    </citation>
    <scope>NUCLEOTIDE SEQUENCE</scope>
    <source>
        <strain evidence="4">PHM038</strain>
    </source>
</reference>
<accession>A0A926NZ02</accession>